<name>A0A098R0Y4_9SPIO</name>
<comment type="caution">
    <text evidence="1">The sequence shown here is derived from an EMBL/GenBank/DDBJ whole genome shotgun (WGS) entry which is preliminary data.</text>
</comment>
<accession>A0A098R0Y4</accession>
<evidence type="ECO:0000313" key="1">
    <source>
        <dbReference type="EMBL" id="KGE73313.1"/>
    </source>
</evidence>
<gene>
    <name evidence="1" type="ORF">DC28_04610</name>
</gene>
<sequence length="412" mass="46708">MTAEIVIMNQSAVAMAADSAVTINLPNGDKKIFNTANKLFALSKYQPVGIMVYNSSKLLGIDWEVIIKEYRRKLGRGKFNTLNEYYNDFIIFIINFDIISEESRDVSIEGHVHGVIQAIAEQFAERTKEQMAELNEVEGEEKLKKLNKILFEVLSTGEDYFGTNEIENCPLEKFNEFYGNMIEEIIADEIPAIDTVNNEILRRVIYKAIAKMDDYKGFTGIVISGYGHKELFPSTISFVINGLGKNFAISRILKTSSITLNNSASILPFAQSEMVASFMDGIDPMLSQFIHESIDYIFNKINDIIPLAEEQIKEINHEFSDAMEDFASKNFVNPILQIVSSLPKTDLAEMAESLVNLTAFKRHVSPDAETVGGPTDVAIISKSDGFIWIKRKHYFQPDLNRQFFYKYNLEDE</sequence>
<evidence type="ECO:0000313" key="2">
    <source>
        <dbReference type="Proteomes" id="UP000029692"/>
    </source>
</evidence>
<dbReference type="STRING" id="1480694.DC28_04610"/>
<dbReference type="RefSeq" id="WP_037546384.1">
    <property type="nucleotide sequence ID" value="NZ_JNUP01000037.1"/>
</dbReference>
<organism evidence="1 2">
    <name type="scientific">Spirochaeta lutea</name>
    <dbReference type="NCBI Taxonomy" id="1480694"/>
    <lineage>
        <taxon>Bacteria</taxon>
        <taxon>Pseudomonadati</taxon>
        <taxon>Spirochaetota</taxon>
        <taxon>Spirochaetia</taxon>
        <taxon>Spirochaetales</taxon>
        <taxon>Spirochaetaceae</taxon>
        <taxon>Spirochaeta</taxon>
    </lineage>
</organism>
<dbReference type="eggNOG" id="ENOG502Z7IZ">
    <property type="taxonomic scope" value="Bacteria"/>
</dbReference>
<protein>
    <submittedName>
        <fullName evidence="1">Uncharacterized protein</fullName>
    </submittedName>
</protein>
<keyword evidence="2" id="KW-1185">Reference proteome</keyword>
<proteinExistence type="predicted"/>
<dbReference type="EMBL" id="JNUP01000037">
    <property type="protein sequence ID" value="KGE73313.1"/>
    <property type="molecule type" value="Genomic_DNA"/>
</dbReference>
<dbReference type="Proteomes" id="UP000029692">
    <property type="component" value="Unassembled WGS sequence"/>
</dbReference>
<dbReference type="AlphaFoldDB" id="A0A098R0Y4"/>
<reference evidence="1 2" key="1">
    <citation type="submission" date="2014-05" db="EMBL/GenBank/DDBJ databases">
        <title>De novo Genome Sequence of Spirocheata sp.</title>
        <authorList>
            <person name="Shivani Y."/>
            <person name="Subhash Y."/>
            <person name="Tushar L."/>
            <person name="Sasikala C."/>
            <person name="Ramana C.V."/>
        </authorList>
    </citation>
    <scope>NUCLEOTIDE SEQUENCE [LARGE SCALE GENOMIC DNA]</scope>
    <source>
        <strain evidence="1 2">JC230</strain>
    </source>
</reference>
<dbReference type="OrthoDB" id="978985at2"/>